<dbReference type="InterPro" id="IPR021359">
    <property type="entry name" value="DUF2812"/>
</dbReference>
<name>A0A2N5NF31_MEDGN</name>
<feature type="transmembrane region" description="Helical" evidence="1">
    <location>
        <begin position="259"/>
        <end position="278"/>
    </location>
</feature>
<dbReference type="EMBL" id="NIHM01000023">
    <property type="protein sequence ID" value="PLT52951.1"/>
    <property type="molecule type" value="Genomic_DNA"/>
</dbReference>
<feature type="transmembrane region" description="Helical" evidence="1">
    <location>
        <begin position="152"/>
        <end position="177"/>
    </location>
</feature>
<evidence type="ECO:0008006" key="4">
    <source>
        <dbReference type="Google" id="ProtNLM"/>
    </source>
</evidence>
<reference evidence="2 3" key="1">
    <citation type="journal article" date="2017" name="Genome Med.">
        <title>A novel Ruminococcus gnavus clade enriched in inflammatory bowel disease patients.</title>
        <authorList>
            <person name="Hall A.B."/>
            <person name="Yassour M."/>
            <person name="Sauk J."/>
            <person name="Garner A."/>
            <person name="Jiang X."/>
            <person name="Arthur T."/>
            <person name="Lagoudas G.K."/>
            <person name="Vatanen T."/>
            <person name="Fornelos N."/>
            <person name="Wilson R."/>
            <person name="Bertha M."/>
            <person name="Cohen M."/>
            <person name="Garber J."/>
            <person name="Khalili H."/>
            <person name="Gevers D."/>
            <person name="Ananthakrishnan A.N."/>
            <person name="Kugathasan S."/>
            <person name="Lander E.S."/>
            <person name="Blainey P."/>
            <person name="Vlamakis H."/>
            <person name="Xavier R.J."/>
            <person name="Huttenhower C."/>
        </authorList>
    </citation>
    <scope>NUCLEOTIDE SEQUENCE [LARGE SCALE GENOMIC DNA]</scope>
    <source>
        <strain evidence="2 3">RJX1118</strain>
    </source>
</reference>
<dbReference type="AlphaFoldDB" id="A0A2N5NF31"/>
<feature type="transmembrane region" description="Helical" evidence="1">
    <location>
        <begin position="197"/>
        <end position="219"/>
    </location>
</feature>
<keyword evidence="1" id="KW-0472">Membrane</keyword>
<proteinExistence type="predicted"/>
<protein>
    <recommendedName>
        <fullName evidence="4">DUF2812 domain-containing protein</fullName>
    </recommendedName>
</protein>
<evidence type="ECO:0000256" key="1">
    <source>
        <dbReference type="SAM" id="Phobius"/>
    </source>
</evidence>
<feature type="transmembrane region" description="Helical" evidence="1">
    <location>
        <begin position="231"/>
        <end position="247"/>
    </location>
</feature>
<evidence type="ECO:0000313" key="2">
    <source>
        <dbReference type="EMBL" id="PLT52951.1"/>
    </source>
</evidence>
<dbReference type="Proteomes" id="UP000234849">
    <property type="component" value="Unassembled WGS sequence"/>
</dbReference>
<sequence>MKTRKQIFRNFQYLECDAFAEYLEGMAAKGWRFTGWKLGMIFEKEEPRKRVYAVEVFSKGREEDVSPSKEAQEYAEYCEKAGWKFIDARGKFCVFEQMDENASPIVTEEEKLASIWKAEWRKHGCQVLFAGLWLLLMLIQLFTQFSDRIFEGYHIALLFFWGILFLLSGSSLIQALIQCMRYRKEIRQGRAPYYKKLFHISKTGLELFAFGTVFYLLVWGMQNGVFSRGEGLFLTLFFLALAAIQILRKGMRFSREKDALWNMLLFGCGVVVLVLFTGKACLKSRIVFLDSFPLLPQHVKEQVFQVEGIDQYRSKSILGTKEGYWLTYQNQKQQEESLRYTIYSSPYEWVLGRIWKEETQNLTTKEKNKGWSGKKVASVSGIYCVHYDQKILYLSAEEPLTQEQIQVVESRLGLKE</sequence>
<feature type="transmembrane region" description="Helical" evidence="1">
    <location>
        <begin position="127"/>
        <end position="146"/>
    </location>
</feature>
<comment type="caution">
    <text evidence="2">The sequence shown here is derived from an EMBL/GenBank/DDBJ whole genome shotgun (WGS) entry which is preliminary data.</text>
</comment>
<organism evidence="2 3">
    <name type="scientific">Mediterraneibacter gnavus</name>
    <name type="common">Ruminococcus gnavus</name>
    <dbReference type="NCBI Taxonomy" id="33038"/>
    <lineage>
        <taxon>Bacteria</taxon>
        <taxon>Bacillati</taxon>
        <taxon>Bacillota</taxon>
        <taxon>Clostridia</taxon>
        <taxon>Lachnospirales</taxon>
        <taxon>Lachnospiraceae</taxon>
        <taxon>Mediterraneibacter</taxon>
    </lineage>
</organism>
<evidence type="ECO:0000313" key="3">
    <source>
        <dbReference type="Proteomes" id="UP000234849"/>
    </source>
</evidence>
<dbReference type="Pfam" id="PF11193">
    <property type="entry name" value="DUF2812"/>
    <property type="match status" value="1"/>
</dbReference>
<accession>A0A2N5NF31</accession>
<gene>
    <name evidence="2" type="ORF">CDL18_13485</name>
</gene>
<keyword evidence="1" id="KW-1133">Transmembrane helix</keyword>
<keyword evidence="1" id="KW-0812">Transmembrane</keyword>
<dbReference type="RefSeq" id="WP_101880170.1">
    <property type="nucleotide sequence ID" value="NZ_NIHM01000023.1"/>
</dbReference>